<dbReference type="InterPro" id="IPR000717">
    <property type="entry name" value="PCI_dom"/>
</dbReference>
<evidence type="ECO:0000313" key="10">
    <source>
        <dbReference type="EMBL" id="KAI3432276.1"/>
    </source>
</evidence>
<feature type="region of interest" description="Disordered" evidence="8">
    <location>
        <begin position="411"/>
        <end position="438"/>
    </location>
</feature>
<dbReference type="AlphaFoldDB" id="A0A9D4TQQ0"/>
<gene>
    <name evidence="10" type="ORF">D9Q98_003836</name>
</gene>
<sequence length="438" mass="45764">MATLEALVAQVQALSGADDLLSLHSVLKGPAQDAVLRQSAAGLLTAVANLDPAVHSLGCLYLLEAKARTINAQVGDAEFLQAACRFLPACSAEQVRLAPPKFTALCRAVKAHCIALGCPKQGVLPLRAAVAKLCPTTDLLSPIHADLFQLCLLAKCYSGAGAALDADVYSVDPARTACTATDVLLYCYNGALLEIGRRRHPHALQLLLAALTAPTLLLSAITVACLKKFMLLSLVGSGAVPPLPKHTAALVTRAIKTDCGPYSELARLCGLGKSAAELTAFAQGKQQEFEQDGNWGLVRLAIEGAARRQIQKLTQTYLTLSLPDIAAKAGLGGSAEAELAVLRMIDAGEVSARVSERDGMVRFLEEAESFHTAGMTEALDALIAQSVELAGKLQAFDMAVSSDKAYITKTELKNQRSKEGGGGLPPSSAAAAAAEQES</sequence>
<keyword evidence="11" id="KW-1185">Reference proteome</keyword>
<dbReference type="InterPro" id="IPR050756">
    <property type="entry name" value="CSN3"/>
</dbReference>
<keyword evidence="7" id="KW-0539">Nucleus</keyword>
<comment type="caution">
    <text evidence="10">The sequence shown here is derived from an EMBL/GenBank/DDBJ whole genome shotgun (WGS) entry which is preliminary data.</text>
</comment>
<evidence type="ECO:0000256" key="2">
    <source>
        <dbReference type="ARBA" id="ARBA00004496"/>
    </source>
</evidence>
<evidence type="ECO:0000256" key="4">
    <source>
        <dbReference type="ARBA" id="ARBA00014878"/>
    </source>
</evidence>
<dbReference type="InterPro" id="IPR055089">
    <property type="entry name" value="COP9_N"/>
</dbReference>
<comment type="similarity">
    <text evidence="3">Belongs to the CSN3 family.</text>
</comment>
<proteinExistence type="inferred from homology"/>
<dbReference type="Pfam" id="PF22788">
    <property type="entry name" value="COP9_hel_rpt"/>
    <property type="match status" value="1"/>
</dbReference>
<evidence type="ECO:0000256" key="5">
    <source>
        <dbReference type="ARBA" id="ARBA00022490"/>
    </source>
</evidence>
<accession>A0A9D4TQQ0</accession>
<feature type="domain" description="PCI" evidence="9">
    <location>
        <begin position="199"/>
        <end position="368"/>
    </location>
</feature>
<comment type="subcellular location">
    <subcellularLocation>
        <location evidence="2">Cytoplasm</location>
    </subcellularLocation>
    <subcellularLocation>
        <location evidence="1">Nucleus</location>
    </subcellularLocation>
</comment>
<dbReference type="PANTHER" id="PTHR10758">
    <property type="entry name" value="26S PROTEASOME NON-ATPASE REGULATORY SUBUNIT 3/COP9 SIGNALOSOME COMPLEX SUBUNIT 3"/>
    <property type="match status" value="1"/>
</dbReference>
<dbReference type="GO" id="GO:0005737">
    <property type="term" value="C:cytoplasm"/>
    <property type="evidence" value="ECO:0007669"/>
    <property type="project" value="UniProtKB-SubCell"/>
</dbReference>
<evidence type="ECO:0000259" key="9">
    <source>
        <dbReference type="PROSITE" id="PS50250"/>
    </source>
</evidence>
<dbReference type="Pfam" id="PF01399">
    <property type="entry name" value="PCI"/>
    <property type="match status" value="1"/>
</dbReference>
<dbReference type="SMART" id="SM00088">
    <property type="entry name" value="PINT"/>
    <property type="match status" value="1"/>
</dbReference>
<dbReference type="PROSITE" id="PS50250">
    <property type="entry name" value="PCI"/>
    <property type="match status" value="1"/>
</dbReference>
<dbReference type="GO" id="GO:0008180">
    <property type="term" value="C:COP9 signalosome"/>
    <property type="evidence" value="ECO:0007669"/>
    <property type="project" value="UniProtKB-KW"/>
</dbReference>
<dbReference type="EMBL" id="SIDB01000005">
    <property type="protein sequence ID" value="KAI3432276.1"/>
    <property type="molecule type" value="Genomic_DNA"/>
</dbReference>
<dbReference type="PANTHER" id="PTHR10758:SF1">
    <property type="entry name" value="COP9 SIGNALOSOME COMPLEX SUBUNIT 3"/>
    <property type="match status" value="1"/>
</dbReference>
<keyword evidence="6" id="KW-0736">Signalosome</keyword>
<evidence type="ECO:0000256" key="8">
    <source>
        <dbReference type="SAM" id="MobiDB-lite"/>
    </source>
</evidence>
<dbReference type="Proteomes" id="UP001055712">
    <property type="component" value="Unassembled WGS sequence"/>
</dbReference>
<evidence type="ECO:0000256" key="7">
    <source>
        <dbReference type="ARBA" id="ARBA00023242"/>
    </source>
</evidence>
<reference evidence="10" key="1">
    <citation type="journal article" date="2019" name="Plant J.">
        <title>Chlorella vulgaris genome assembly and annotation reveals the molecular basis for metabolic acclimation to high light conditions.</title>
        <authorList>
            <person name="Cecchin M."/>
            <person name="Marcolungo L."/>
            <person name="Rossato M."/>
            <person name="Girolomoni L."/>
            <person name="Cosentino E."/>
            <person name="Cuine S."/>
            <person name="Li-Beisson Y."/>
            <person name="Delledonne M."/>
            <person name="Ballottari M."/>
        </authorList>
    </citation>
    <scope>NUCLEOTIDE SEQUENCE</scope>
    <source>
        <strain evidence="10">211/11P</strain>
    </source>
</reference>
<evidence type="ECO:0000256" key="6">
    <source>
        <dbReference type="ARBA" id="ARBA00022790"/>
    </source>
</evidence>
<evidence type="ECO:0000256" key="3">
    <source>
        <dbReference type="ARBA" id="ARBA00007084"/>
    </source>
</evidence>
<evidence type="ECO:0000313" key="11">
    <source>
        <dbReference type="Proteomes" id="UP001055712"/>
    </source>
</evidence>
<name>A0A9D4TQQ0_CHLVU</name>
<organism evidence="10 11">
    <name type="scientific">Chlorella vulgaris</name>
    <name type="common">Green alga</name>
    <dbReference type="NCBI Taxonomy" id="3077"/>
    <lineage>
        <taxon>Eukaryota</taxon>
        <taxon>Viridiplantae</taxon>
        <taxon>Chlorophyta</taxon>
        <taxon>core chlorophytes</taxon>
        <taxon>Trebouxiophyceae</taxon>
        <taxon>Chlorellales</taxon>
        <taxon>Chlorellaceae</taxon>
        <taxon>Chlorella clade</taxon>
        <taxon>Chlorella</taxon>
    </lineage>
</organism>
<reference evidence="10" key="2">
    <citation type="submission" date="2020-11" db="EMBL/GenBank/DDBJ databases">
        <authorList>
            <person name="Cecchin M."/>
            <person name="Marcolungo L."/>
            <person name="Rossato M."/>
            <person name="Girolomoni L."/>
            <person name="Cosentino E."/>
            <person name="Cuine S."/>
            <person name="Li-Beisson Y."/>
            <person name="Delledonne M."/>
            <person name="Ballottari M."/>
        </authorList>
    </citation>
    <scope>NUCLEOTIDE SEQUENCE</scope>
    <source>
        <strain evidence="10">211/11P</strain>
        <tissue evidence="10">Whole cell</tissue>
    </source>
</reference>
<protein>
    <recommendedName>
        <fullName evidence="4">COP9 signalosome complex subunit 3</fullName>
    </recommendedName>
</protein>
<evidence type="ECO:0000256" key="1">
    <source>
        <dbReference type="ARBA" id="ARBA00004123"/>
    </source>
</evidence>
<dbReference type="GO" id="GO:0006511">
    <property type="term" value="P:ubiquitin-dependent protein catabolic process"/>
    <property type="evidence" value="ECO:0007669"/>
    <property type="project" value="TreeGrafter"/>
</dbReference>
<dbReference type="OrthoDB" id="29061at2759"/>
<keyword evidence="5" id="KW-0963">Cytoplasm</keyword>
<feature type="compositionally biased region" description="Low complexity" evidence="8">
    <location>
        <begin position="429"/>
        <end position="438"/>
    </location>
</feature>